<reference evidence="2 3" key="1">
    <citation type="submission" date="2016-10" db="EMBL/GenBank/DDBJ databases">
        <authorList>
            <person name="de Groot N.N."/>
        </authorList>
    </citation>
    <scope>NUCLEOTIDE SEQUENCE [LARGE SCALE GENOMIC DNA]</scope>
    <source>
        <strain evidence="2 3">RK1</strain>
    </source>
</reference>
<dbReference type="AlphaFoldDB" id="A0A1I3MV44"/>
<dbReference type="InterPro" id="IPR024072">
    <property type="entry name" value="DHFR-like_dom_sf"/>
</dbReference>
<dbReference type="EMBL" id="FOQO01000007">
    <property type="protein sequence ID" value="SFJ00821.1"/>
    <property type="molecule type" value="Genomic_DNA"/>
</dbReference>
<dbReference type="OrthoDB" id="195113at2"/>
<dbReference type="RefSeq" id="WP_090627949.1">
    <property type="nucleotide sequence ID" value="NZ_FOQO01000007.1"/>
</dbReference>
<dbReference type="Proteomes" id="UP000198670">
    <property type="component" value="Unassembled WGS sequence"/>
</dbReference>
<organism evidence="2 3">
    <name type="scientific">Parapedobacter indicus</name>
    <dbReference type="NCBI Taxonomy" id="1477437"/>
    <lineage>
        <taxon>Bacteria</taxon>
        <taxon>Pseudomonadati</taxon>
        <taxon>Bacteroidota</taxon>
        <taxon>Sphingobacteriia</taxon>
        <taxon>Sphingobacteriales</taxon>
        <taxon>Sphingobacteriaceae</taxon>
        <taxon>Parapedobacter</taxon>
    </lineage>
</organism>
<name>A0A1I3MV44_9SPHI</name>
<evidence type="ECO:0000313" key="2">
    <source>
        <dbReference type="EMBL" id="SFJ00821.1"/>
    </source>
</evidence>
<dbReference type="GO" id="GO:0009231">
    <property type="term" value="P:riboflavin biosynthetic process"/>
    <property type="evidence" value="ECO:0007669"/>
    <property type="project" value="InterPro"/>
</dbReference>
<dbReference type="InterPro" id="IPR002734">
    <property type="entry name" value="RibDG_C"/>
</dbReference>
<feature type="domain" description="Bacterial bifunctional deaminase-reductase C-terminal" evidence="1">
    <location>
        <begin position="25"/>
        <end position="217"/>
    </location>
</feature>
<dbReference type="GO" id="GO:0008703">
    <property type="term" value="F:5-amino-6-(5-phosphoribosylamino)uracil reductase activity"/>
    <property type="evidence" value="ECO:0007669"/>
    <property type="project" value="InterPro"/>
</dbReference>
<evidence type="ECO:0000259" key="1">
    <source>
        <dbReference type="Pfam" id="PF01872"/>
    </source>
</evidence>
<proteinExistence type="predicted"/>
<accession>A0A1I3MV44</accession>
<sequence length="241" mass="26856">MTQNKKTIGNDNGDVKKTRVRVESFSISLDGYGAGPDQSVDNPLGLKGEHLHDWLLPTQTFRMMHHAFDPRATQGQEDGTTGLDDDFAQRGFENIGAWIIGRNMFGPVRGPWPNMNWKGWWGANPPYHVPVYVLTHHARPPLEMEGGTTFYFITEGIHDALAKARKAANGKDIRIGGGADTIQQYLREGLIDELHIAITPTILGRGERLFEGVDLCCAGYECVRFETSEKATHVVLQRKEA</sequence>
<dbReference type="PANTHER" id="PTHR38011:SF12">
    <property type="entry name" value="BIFUNCTIONAL DEAMINASE-REDUCTASE DOMAIN PROTEIN"/>
    <property type="match status" value="1"/>
</dbReference>
<gene>
    <name evidence="2" type="ORF">SAMN05444682_1077</name>
</gene>
<evidence type="ECO:0000313" key="3">
    <source>
        <dbReference type="Proteomes" id="UP000198670"/>
    </source>
</evidence>
<dbReference type="InterPro" id="IPR050765">
    <property type="entry name" value="Riboflavin_Biosynth_HTPR"/>
</dbReference>
<dbReference type="SUPFAM" id="SSF53597">
    <property type="entry name" value="Dihydrofolate reductase-like"/>
    <property type="match status" value="1"/>
</dbReference>
<dbReference type="Gene3D" id="3.40.430.10">
    <property type="entry name" value="Dihydrofolate Reductase, subunit A"/>
    <property type="match status" value="1"/>
</dbReference>
<dbReference type="PANTHER" id="PTHR38011">
    <property type="entry name" value="DIHYDROFOLATE REDUCTASE FAMILY PROTEIN (AFU_ORTHOLOGUE AFUA_8G06820)"/>
    <property type="match status" value="1"/>
</dbReference>
<dbReference type="Pfam" id="PF01872">
    <property type="entry name" value="RibD_C"/>
    <property type="match status" value="1"/>
</dbReference>
<keyword evidence="3" id="KW-1185">Reference proteome</keyword>
<protein>
    <submittedName>
        <fullName evidence="2">Dihydrofolate reductase</fullName>
    </submittedName>
</protein>
<dbReference type="STRING" id="1477437.SAMN05444682_1077"/>